<comment type="similarity">
    <text evidence="1">Belongs to the PAPS reductase family. CysH subfamily.</text>
</comment>
<keyword evidence="2 5" id="KW-0560">Oxidoreductase</keyword>
<dbReference type="InterPro" id="IPR004511">
    <property type="entry name" value="PAPS/APS_Rdtase"/>
</dbReference>
<protein>
    <submittedName>
        <fullName evidence="5">Phosphoadenosine phosphosulfate reductase</fullName>
        <ecNumber evidence="5">1.8.4.8</ecNumber>
    </submittedName>
</protein>
<comment type="pathway">
    <text evidence="3">Sulfur metabolism; hydrogen sulfide biosynthesis; sulfite from sulfate.</text>
</comment>
<dbReference type="InterPro" id="IPR014729">
    <property type="entry name" value="Rossmann-like_a/b/a_fold"/>
</dbReference>
<keyword evidence="6" id="KW-1185">Reference proteome</keyword>
<dbReference type="EMBL" id="CP104013">
    <property type="protein sequence ID" value="UYP45755.1"/>
    <property type="molecule type" value="Genomic_DNA"/>
</dbReference>
<gene>
    <name evidence="5" type="ORF">NEF87_002040</name>
</gene>
<evidence type="ECO:0000313" key="5">
    <source>
        <dbReference type="EMBL" id="UYP45755.1"/>
    </source>
</evidence>
<evidence type="ECO:0000313" key="6">
    <source>
        <dbReference type="Proteomes" id="UP001208689"/>
    </source>
</evidence>
<dbReference type="Pfam" id="PF01507">
    <property type="entry name" value="PAPS_reduct"/>
    <property type="match status" value="1"/>
</dbReference>
<accession>A0ABY6HQT2</accession>
<dbReference type="PIRSF" id="PIRSF000857">
    <property type="entry name" value="PAPS_reductase"/>
    <property type="match status" value="1"/>
</dbReference>
<dbReference type="Gene3D" id="3.40.50.620">
    <property type="entry name" value="HUPs"/>
    <property type="match status" value="1"/>
</dbReference>
<organism evidence="5 6">
    <name type="scientific">Candidatus Lokiarchaeum ossiferum</name>
    <dbReference type="NCBI Taxonomy" id="2951803"/>
    <lineage>
        <taxon>Archaea</taxon>
        <taxon>Promethearchaeati</taxon>
        <taxon>Promethearchaeota</taxon>
        <taxon>Promethearchaeia</taxon>
        <taxon>Promethearchaeales</taxon>
        <taxon>Promethearchaeaceae</taxon>
        <taxon>Candidatus Lokiarchaeum</taxon>
    </lineage>
</organism>
<sequence length="267" mass="30644">MSTEKTQYALNLLESAFINTKPRGVGCSFGKDSVTAVHLARRIDPNIPVFSIMTIFKPKETFEYLVEINRLLNLDVLVYMVAERVPQILIDNGIKVELLSPDNFREAQGTHENFLHTEDVDRCCHLLKVVPIQKAVANYDVLIDGLRSSEGITRQNLQEIEITGDLTKIHPILHFTEEDIFEYLKKNDIPIHPWYLKTFPDGKRYRSLGCAPCTRPIFDHESERDGRWQGSKKEGGECGIHTNQIKPSKQNIPLQKTFVMEKQDYNC</sequence>
<dbReference type="Proteomes" id="UP001208689">
    <property type="component" value="Chromosome"/>
</dbReference>
<dbReference type="PANTHER" id="PTHR46509:SF1">
    <property type="entry name" value="PHOSPHOADENOSINE PHOSPHOSULFATE REDUCTASE"/>
    <property type="match status" value="1"/>
</dbReference>
<name>A0ABY6HQT2_9ARCH</name>
<dbReference type="GO" id="GO:0004604">
    <property type="term" value="F:phosphoadenylyl-sulfate reductase (thioredoxin) activity"/>
    <property type="evidence" value="ECO:0007669"/>
    <property type="project" value="UniProtKB-EC"/>
</dbReference>
<evidence type="ECO:0000256" key="1">
    <source>
        <dbReference type="ARBA" id="ARBA00009732"/>
    </source>
</evidence>
<evidence type="ECO:0000259" key="4">
    <source>
        <dbReference type="Pfam" id="PF01507"/>
    </source>
</evidence>
<dbReference type="SUPFAM" id="SSF52402">
    <property type="entry name" value="Adenine nucleotide alpha hydrolases-like"/>
    <property type="match status" value="1"/>
</dbReference>
<evidence type="ECO:0000256" key="2">
    <source>
        <dbReference type="ARBA" id="ARBA00023002"/>
    </source>
</evidence>
<feature type="domain" description="Phosphoadenosine phosphosulphate reductase" evidence="4">
    <location>
        <begin position="27"/>
        <end position="216"/>
    </location>
</feature>
<evidence type="ECO:0000256" key="3">
    <source>
        <dbReference type="ARBA" id="ARBA00024327"/>
    </source>
</evidence>
<reference evidence="5" key="1">
    <citation type="submission" date="2022-09" db="EMBL/GenBank/DDBJ databases">
        <title>Actin cytoskeleton and complex cell architecture in an #Asgard archaeon.</title>
        <authorList>
            <person name="Ponce Toledo R.I."/>
            <person name="Schleper C."/>
            <person name="Rodrigues Oliveira T."/>
            <person name="Wollweber F."/>
            <person name="Xu J."/>
            <person name="Rittmann S."/>
            <person name="Klingl A."/>
            <person name="Pilhofer M."/>
        </authorList>
    </citation>
    <scope>NUCLEOTIDE SEQUENCE</scope>
    <source>
        <strain evidence="5">B-35</strain>
    </source>
</reference>
<dbReference type="PANTHER" id="PTHR46509">
    <property type="entry name" value="PHOSPHOADENOSINE PHOSPHOSULFATE REDUCTASE"/>
    <property type="match status" value="1"/>
</dbReference>
<proteinExistence type="inferred from homology"/>
<dbReference type="EC" id="1.8.4.8" evidence="5"/>
<dbReference type="InterPro" id="IPR002500">
    <property type="entry name" value="PAPS_reduct_dom"/>
</dbReference>